<reference evidence="2" key="1">
    <citation type="journal article" date="2019" name="Int. J. Syst. Evol. Microbiol.">
        <title>The Global Catalogue of Microorganisms (GCM) 10K type strain sequencing project: providing services to taxonomists for standard genome sequencing and annotation.</title>
        <authorList>
            <consortium name="The Broad Institute Genomics Platform"/>
            <consortium name="The Broad Institute Genome Sequencing Center for Infectious Disease"/>
            <person name="Wu L."/>
            <person name="Ma J."/>
        </authorList>
    </citation>
    <scope>NUCLEOTIDE SEQUENCE [LARGE SCALE GENOMIC DNA]</scope>
    <source>
        <strain evidence="2">KLKA75</strain>
    </source>
</reference>
<protein>
    <submittedName>
        <fullName evidence="1">Uncharacterized protein</fullName>
    </submittedName>
</protein>
<keyword evidence="2" id="KW-1185">Reference proteome</keyword>
<gene>
    <name evidence="1" type="ORF">ACFPCY_27950</name>
</gene>
<evidence type="ECO:0000313" key="2">
    <source>
        <dbReference type="Proteomes" id="UP001595872"/>
    </source>
</evidence>
<name>A0ABV9U495_9ACTN</name>
<accession>A0ABV9U495</accession>
<proteinExistence type="predicted"/>
<sequence length="77" mass="8548">MLGGWGVLGGWVVGGRFAMLDRIRLDLGRGRDLTQQRLQHPATAIDVSFPEIAEVLRVYGNGRAADAEARLHRTLHR</sequence>
<comment type="caution">
    <text evidence="1">The sequence shown here is derived from an EMBL/GenBank/DDBJ whole genome shotgun (WGS) entry which is preliminary data.</text>
</comment>
<dbReference type="RefSeq" id="WP_378259816.1">
    <property type="nucleotide sequence ID" value="NZ_JBHSIT010000008.1"/>
</dbReference>
<evidence type="ECO:0000313" key="1">
    <source>
        <dbReference type="EMBL" id="MFC4911172.1"/>
    </source>
</evidence>
<organism evidence="1 2">
    <name type="scientific">Actinomadura gamaensis</name>
    <dbReference type="NCBI Taxonomy" id="1763541"/>
    <lineage>
        <taxon>Bacteria</taxon>
        <taxon>Bacillati</taxon>
        <taxon>Actinomycetota</taxon>
        <taxon>Actinomycetes</taxon>
        <taxon>Streptosporangiales</taxon>
        <taxon>Thermomonosporaceae</taxon>
        <taxon>Actinomadura</taxon>
    </lineage>
</organism>
<dbReference type="EMBL" id="JBHSIT010000008">
    <property type="protein sequence ID" value="MFC4911172.1"/>
    <property type="molecule type" value="Genomic_DNA"/>
</dbReference>
<dbReference type="Proteomes" id="UP001595872">
    <property type="component" value="Unassembled WGS sequence"/>
</dbReference>